<protein>
    <submittedName>
        <fullName evidence="1">Uncharacterized protein</fullName>
    </submittedName>
</protein>
<name>A0A484V4A9_9ZZZZ</name>
<sequence>MDAQRLRDTQNAVARAARDRQAVPYDTLVHCGAAFRVINRADAHPLLRTLRDLDGSPIYRVLKDVAAYPDSPDPTVHAVFLLSESPLAVDQLVLNSRIAGHPGLLILGVICMGDLIASQGIHCEASGADHMPALVVLGYTRAPVVCLTRNLDEAAGALVQHYLGGGLDCELLALYPFFCDLHLAGPARIRCLVSGGGNLLCAQPPEIRWHATGGNHRSRAVFPYNGRHLFLPPTHRLSQVLEAPFVGQGARGEQVIQGDWVAAVALGQPLLKPAAEIGQAYADFPTTLRAAFDALFPPLHPVGPRGRHGDCSSSEIIEESIDGTQVACRQIIRQLNHTEFVLLRAVQRMDTGAISLHLEHLTHPRSGRYRRTGLPEEDSTDMCIVKHGVLEAIATLSRRAGNAR</sequence>
<evidence type="ECO:0000313" key="1">
    <source>
        <dbReference type="EMBL" id="VFR93949.1"/>
    </source>
</evidence>
<organism evidence="1">
    <name type="scientific">plant metagenome</name>
    <dbReference type="NCBI Taxonomy" id="1297885"/>
    <lineage>
        <taxon>unclassified sequences</taxon>
        <taxon>metagenomes</taxon>
        <taxon>organismal metagenomes</taxon>
    </lineage>
</organism>
<gene>
    <name evidence="1" type="ORF">RAN3_0669</name>
</gene>
<proteinExistence type="predicted"/>
<reference evidence="1" key="1">
    <citation type="submission" date="2019-03" db="EMBL/GenBank/DDBJ databases">
        <authorList>
            <person name="Danneels B."/>
        </authorList>
    </citation>
    <scope>NUCLEOTIDE SEQUENCE</scope>
</reference>
<dbReference type="AlphaFoldDB" id="A0A484V4A9"/>
<dbReference type="EMBL" id="CAADIO010000037">
    <property type="protein sequence ID" value="VFR93949.1"/>
    <property type="molecule type" value="Genomic_DNA"/>
</dbReference>
<accession>A0A484V4A9</accession>